<accession>A0ABQ5H9T7</accession>
<evidence type="ECO:0000313" key="2">
    <source>
        <dbReference type="Proteomes" id="UP001151760"/>
    </source>
</evidence>
<dbReference type="EMBL" id="BQNB010019373">
    <property type="protein sequence ID" value="GJT84609.1"/>
    <property type="molecule type" value="Genomic_DNA"/>
</dbReference>
<reference evidence="1" key="1">
    <citation type="journal article" date="2022" name="Int. J. Mol. Sci.">
        <title>Draft Genome of Tanacetum Coccineum: Genomic Comparison of Closely Related Tanacetum-Family Plants.</title>
        <authorList>
            <person name="Yamashiro T."/>
            <person name="Shiraishi A."/>
            <person name="Nakayama K."/>
            <person name="Satake H."/>
        </authorList>
    </citation>
    <scope>NUCLEOTIDE SEQUENCE</scope>
</reference>
<comment type="caution">
    <text evidence="1">The sequence shown here is derived from an EMBL/GenBank/DDBJ whole genome shotgun (WGS) entry which is preliminary data.</text>
</comment>
<protein>
    <submittedName>
        <fullName evidence="1">Uncharacterized protein</fullName>
    </submittedName>
</protein>
<keyword evidence="2" id="KW-1185">Reference proteome</keyword>
<proteinExistence type="predicted"/>
<name>A0ABQ5H9T7_9ASTR</name>
<evidence type="ECO:0000313" key="1">
    <source>
        <dbReference type="EMBL" id="GJT84609.1"/>
    </source>
</evidence>
<gene>
    <name evidence="1" type="ORF">Tco_1066326</name>
</gene>
<dbReference type="Proteomes" id="UP001151760">
    <property type="component" value="Unassembled WGS sequence"/>
</dbReference>
<reference evidence="1" key="2">
    <citation type="submission" date="2022-01" db="EMBL/GenBank/DDBJ databases">
        <authorList>
            <person name="Yamashiro T."/>
            <person name="Shiraishi A."/>
            <person name="Satake H."/>
            <person name="Nakayama K."/>
        </authorList>
    </citation>
    <scope>NUCLEOTIDE SEQUENCE</scope>
</reference>
<organism evidence="1 2">
    <name type="scientific">Tanacetum coccineum</name>
    <dbReference type="NCBI Taxonomy" id="301880"/>
    <lineage>
        <taxon>Eukaryota</taxon>
        <taxon>Viridiplantae</taxon>
        <taxon>Streptophyta</taxon>
        <taxon>Embryophyta</taxon>
        <taxon>Tracheophyta</taxon>
        <taxon>Spermatophyta</taxon>
        <taxon>Magnoliopsida</taxon>
        <taxon>eudicotyledons</taxon>
        <taxon>Gunneridae</taxon>
        <taxon>Pentapetalae</taxon>
        <taxon>asterids</taxon>
        <taxon>campanulids</taxon>
        <taxon>Asterales</taxon>
        <taxon>Asteraceae</taxon>
        <taxon>Asteroideae</taxon>
        <taxon>Anthemideae</taxon>
        <taxon>Anthemidinae</taxon>
        <taxon>Tanacetum</taxon>
    </lineage>
</organism>
<sequence length="121" mass="14511">MEDRSDQSSVGSFWSDVEDLRYGCGKGYKFTSTYLGRWYRPPFRRFYIGWYQWYRFIGVCSRMSKKWLRVDDSVDIIDEIQTIVWENQRFDESCELAARRALEELDPSLTPTEREHEEAIG</sequence>